<feature type="domain" description="Fibronectin type III-like" evidence="3">
    <location>
        <begin position="749"/>
        <end position="816"/>
    </location>
</feature>
<dbReference type="Gene3D" id="3.40.50.1700">
    <property type="entry name" value="Glycoside hydrolase family 3 C-terminal domain"/>
    <property type="match status" value="1"/>
</dbReference>
<comment type="similarity">
    <text evidence="1">Belongs to the glycosyl hydrolase 3 family.</text>
</comment>
<dbReference type="InterPro" id="IPR002772">
    <property type="entry name" value="Glyco_hydro_3_C"/>
</dbReference>
<dbReference type="InterPro" id="IPR050288">
    <property type="entry name" value="Cellulose_deg_GH3"/>
</dbReference>
<dbReference type="InterPro" id="IPR001764">
    <property type="entry name" value="Glyco_hydro_3_N"/>
</dbReference>
<comment type="caution">
    <text evidence="4">The sequence shown here is derived from an EMBL/GenBank/DDBJ whole genome shotgun (WGS) entry which is preliminary data.</text>
</comment>
<keyword evidence="2 4" id="KW-0378">Hydrolase</keyword>
<dbReference type="PRINTS" id="PR00133">
    <property type="entry name" value="GLHYDRLASE3"/>
</dbReference>
<dbReference type="InterPro" id="IPR036881">
    <property type="entry name" value="Glyco_hydro_3_C_sf"/>
</dbReference>
<gene>
    <name evidence="4" type="ORF">GCM10023318_52930</name>
</gene>
<evidence type="ECO:0000256" key="1">
    <source>
        <dbReference type="ARBA" id="ARBA00005336"/>
    </source>
</evidence>
<dbReference type="Gene3D" id="2.60.120.260">
    <property type="entry name" value="Galactose-binding domain-like"/>
    <property type="match status" value="1"/>
</dbReference>
<organism evidence="4 5">
    <name type="scientific">Nocardia callitridis</name>
    <dbReference type="NCBI Taxonomy" id="648753"/>
    <lineage>
        <taxon>Bacteria</taxon>
        <taxon>Bacillati</taxon>
        <taxon>Actinomycetota</taxon>
        <taxon>Actinomycetes</taxon>
        <taxon>Mycobacteriales</taxon>
        <taxon>Nocardiaceae</taxon>
        <taxon>Nocardia</taxon>
    </lineage>
</organism>
<evidence type="ECO:0000256" key="2">
    <source>
        <dbReference type="ARBA" id="ARBA00022801"/>
    </source>
</evidence>
<name>A0ABP9KU76_9NOCA</name>
<dbReference type="Pfam" id="PF14310">
    <property type="entry name" value="Fn3-like"/>
    <property type="match status" value="1"/>
</dbReference>
<dbReference type="Pfam" id="PF00933">
    <property type="entry name" value="Glyco_hydro_3"/>
    <property type="match status" value="1"/>
</dbReference>
<dbReference type="InterPro" id="IPR017853">
    <property type="entry name" value="GH"/>
</dbReference>
<reference evidence="5" key="1">
    <citation type="journal article" date="2019" name="Int. J. Syst. Evol. Microbiol.">
        <title>The Global Catalogue of Microorganisms (GCM) 10K type strain sequencing project: providing services to taxonomists for standard genome sequencing and annotation.</title>
        <authorList>
            <consortium name="The Broad Institute Genomics Platform"/>
            <consortium name="The Broad Institute Genome Sequencing Center for Infectious Disease"/>
            <person name="Wu L."/>
            <person name="Ma J."/>
        </authorList>
    </citation>
    <scope>NUCLEOTIDE SEQUENCE [LARGE SCALE GENOMIC DNA]</scope>
    <source>
        <strain evidence="5">JCM 18298</strain>
    </source>
</reference>
<sequence>MPETFDAPLRALADTLTLEQKVRLLTGADVWSTAAEPAIGLRAMTLSDGPSGVRGPVWDERDPSLNLPSATALAASWDLDLTARYGATSAAEARRKGVHVVLGPTINLHRSPLGGRHFEAFSEDPMLTGALAAEYVLAVQRHGIGATPKHYVANDFETERYTADVALDDRALHELYLAPFEAAVAAGAWLVMSAYNAVHGVTMTENALLTTPLRTHWYFDGVVVSDWTAVRSTVAAACADQDLVMPGPDGPWGANLVAAVRAGAVPEARIDAKVLRLLRLASRVGALDVGGLDGDGTELGDSTTNGLPETARSAPYAERLGRDVAREVAAAGMVLVRNNGELPWPATGPGTIAVIGEAASHPRTQGGGSATVVVTETVSPLDGLRAALPGATVRAHPGVPVQTGLHPLPLTAMTDPVSGKAGLRARFLDDDGVELLSEHRTAAQLVYLGTVPDGAATIELSTGYTPDPESDDLRLGVAGVGPTRLELDAEVAFERVLGGAGTALGAALLTPDVASVPVTSSERVAVVVRQRIPRGDGDAMGLVAITLGTAPARRDRTELIEAAAELARTSDAAVVVVGTSSETESEGFDRETLALPGAQDELVRAVAAANPRTVVVVNSGGPVLLPWRNEVAAVLLAWFGGQELGHALADVLLGDAEPGGRLPTTWPAEQDDVPVLSTTPVDGVLRYDEGIHIGYRAWLRAGRRPAYPFGHGLGYTTWHLADLALEAAADGSVEVGVSVRNTGDRRGKQVVQVYLSRSDSTVERPVRWLAGFATVFADPGHRKPVRITLAPRAFSHWDGEWQIEPGVFTIHVGTSVESLSLSTNVTVSTARWAAHGARE</sequence>
<protein>
    <submittedName>
        <fullName evidence="4">Glycoside hydrolase family 3 C-terminal domain-containing protein</fullName>
    </submittedName>
</protein>
<dbReference type="PANTHER" id="PTHR42715:SF10">
    <property type="entry name" value="BETA-GLUCOSIDASE"/>
    <property type="match status" value="1"/>
</dbReference>
<evidence type="ECO:0000259" key="3">
    <source>
        <dbReference type="SMART" id="SM01217"/>
    </source>
</evidence>
<proteinExistence type="inferred from homology"/>
<dbReference type="PANTHER" id="PTHR42715">
    <property type="entry name" value="BETA-GLUCOSIDASE"/>
    <property type="match status" value="1"/>
</dbReference>
<accession>A0ABP9KU76</accession>
<dbReference type="GO" id="GO:0016787">
    <property type="term" value="F:hydrolase activity"/>
    <property type="evidence" value="ECO:0007669"/>
    <property type="project" value="UniProtKB-KW"/>
</dbReference>
<evidence type="ECO:0000313" key="4">
    <source>
        <dbReference type="EMBL" id="GAA5065640.1"/>
    </source>
</evidence>
<dbReference type="Proteomes" id="UP001500603">
    <property type="component" value="Unassembled WGS sequence"/>
</dbReference>
<dbReference type="InterPro" id="IPR013783">
    <property type="entry name" value="Ig-like_fold"/>
</dbReference>
<evidence type="ECO:0000313" key="5">
    <source>
        <dbReference type="Proteomes" id="UP001500603"/>
    </source>
</evidence>
<dbReference type="RefSeq" id="WP_345498761.1">
    <property type="nucleotide sequence ID" value="NZ_BAABJM010000006.1"/>
</dbReference>
<dbReference type="Gene3D" id="2.60.40.10">
    <property type="entry name" value="Immunoglobulins"/>
    <property type="match status" value="1"/>
</dbReference>
<dbReference type="SUPFAM" id="SSF52279">
    <property type="entry name" value="Beta-D-glucan exohydrolase, C-terminal domain"/>
    <property type="match status" value="1"/>
</dbReference>
<dbReference type="InterPro" id="IPR036962">
    <property type="entry name" value="Glyco_hydro_3_N_sf"/>
</dbReference>
<dbReference type="Gene3D" id="3.20.20.300">
    <property type="entry name" value="Glycoside hydrolase, family 3, N-terminal domain"/>
    <property type="match status" value="1"/>
</dbReference>
<dbReference type="Pfam" id="PF01915">
    <property type="entry name" value="Glyco_hydro_3_C"/>
    <property type="match status" value="1"/>
</dbReference>
<dbReference type="EMBL" id="BAABJM010000006">
    <property type="protein sequence ID" value="GAA5065640.1"/>
    <property type="molecule type" value="Genomic_DNA"/>
</dbReference>
<dbReference type="SUPFAM" id="SSF51445">
    <property type="entry name" value="(Trans)glycosidases"/>
    <property type="match status" value="1"/>
</dbReference>
<dbReference type="SMART" id="SM01217">
    <property type="entry name" value="Fn3_like"/>
    <property type="match status" value="1"/>
</dbReference>
<dbReference type="InterPro" id="IPR026891">
    <property type="entry name" value="Fn3-like"/>
</dbReference>
<keyword evidence="5" id="KW-1185">Reference proteome</keyword>